<dbReference type="PANTHER" id="PTHR17901:SF14">
    <property type="entry name" value="MAGNESIUM-DEPENDENT PHOSPHATASE 1"/>
    <property type="match status" value="1"/>
</dbReference>
<dbReference type="InterPro" id="IPR010033">
    <property type="entry name" value="HAD_SF_ppase_IIIC"/>
</dbReference>
<protein>
    <submittedName>
        <fullName evidence="1">Magnesium-dependent phosphatase 1</fullName>
    </submittedName>
</protein>
<dbReference type="InterPro" id="IPR036412">
    <property type="entry name" value="HAD-like_sf"/>
</dbReference>
<dbReference type="InterPro" id="IPR010036">
    <property type="entry name" value="MDP_1_eu_arc"/>
</dbReference>
<dbReference type="SFLD" id="SFLDS00003">
    <property type="entry name" value="Haloacid_Dehalogenase"/>
    <property type="match status" value="1"/>
</dbReference>
<dbReference type="SFLD" id="SFLDG01129">
    <property type="entry name" value="C1.5:_HAD__Beta-PGM__Phosphata"/>
    <property type="match status" value="1"/>
</dbReference>
<dbReference type="GO" id="GO:0003993">
    <property type="term" value="F:acid phosphatase activity"/>
    <property type="evidence" value="ECO:0007669"/>
    <property type="project" value="TreeGrafter"/>
</dbReference>
<organism evidence="1 2">
    <name type="scientific">Rhizophlyctis rosea</name>
    <dbReference type="NCBI Taxonomy" id="64517"/>
    <lineage>
        <taxon>Eukaryota</taxon>
        <taxon>Fungi</taxon>
        <taxon>Fungi incertae sedis</taxon>
        <taxon>Chytridiomycota</taxon>
        <taxon>Chytridiomycota incertae sedis</taxon>
        <taxon>Chytridiomycetes</taxon>
        <taxon>Rhizophlyctidales</taxon>
        <taxon>Rhizophlyctidaceae</taxon>
        <taxon>Rhizophlyctis</taxon>
    </lineage>
</organism>
<dbReference type="EMBL" id="JADGJD010002103">
    <property type="protein sequence ID" value="KAJ3034934.1"/>
    <property type="molecule type" value="Genomic_DNA"/>
</dbReference>
<comment type="caution">
    <text evidence="1">The sequence shown here is derived from an EMBL/GenBank/DDBJ whole genome shotgun (WGS) entry which is preliminary data.</text>
</comment>
<dbReference type="InterPro" id="IPR023214">
    <property type="entry name" value="HAD_sf"/>
</dbReference>
<dbReference type="Proteomes" id="UP001212841">
    <property type="component" value="Unassembled WGS sequence"/>
</dbReference>
<dbReference type="SFLD" id="SFLDG01131">
    <property type="entry name" value="C1.5.2:_MDP_Like"/>
    <property type="match status" value="1"/>
</dbReference>
<gene>
    <name evidence="1" type="primary">MDP1</name>
    <name evidence="1" type="ORF">HK097_004362</name>
</gene>
<keyword evidence="2" id="KW-1185">Reference proteome</keyword>
<dbReference type="NCBIfam" id="TIGR01681">
    <property type="entry name" value="HAD-SF-IIIC"/>
    <property type="match status" value="1"/>
</dbReference>
<evidence type="ECO:0000313" key="1">
    <source>
        <dbReference type="EMBL" id="KAJ3034934.1"/>
    </source>
</evidence>
<dbReference type="AlphaFoldDB" id="A0AAD5S3D6"/>
<dbReference type="SUPFAM" id="SSF56784">
    <property type="entry name" value="HAD-like"/>
    <property type="match status" value="1"/>
</dbReference>
<evidence type="ECO:0000313" key="2">
    <source>
        <dbReference type="Proteomes" id="UP001212841"/>
    </source>
</evidence>
<sequence length="226" mass="25543">MTQVQVDFSRFTHMPQLICFDLDYTIWPLTQGFSVADRSGNKVSIYSDLPAIFRYLKERHPEIKLAIASRTHAPEYADVILDLLHVAPAHFQPPVGKSRSTTEPNPVLHPPLKSFFDVFEIYPSDKQAHFKSIHKKTSIPFENMLFFDDERRNIISVGKLGVTCVDVGRTGTTLVNFMEGLQKYQERRKGGEMLKGWLKGAGKGLGKSGLKNEDGEEVEFTVTNGR</sequence>
<accession>A0AAD5S3D6</accession>
<reference evidence="1" key="1">
    <citation type="submission" date="2020-05" db="EMBL/GenBank/DDBJ databases">
        <title>Phylogenomic resolution of chytrid fungi.</title>
        <authorList>
            <person name="Stajich J.E."/>
            <person name="Amses K."/>
            <person name="Simmons R."/>
            <person name="Seto K."/>
            <person name="Myers J."/>
            <person name="Bonds A."/>
            <person name="Quandt C.A."/>
            <person name="Barry K."/>
            <person name="Liu P."/>
            <person name="Grigoriev I."/>
            <person name="Longcore J.E."/>
            <person name="James T.Y."/>
        </authorList>
    </citation>
    <scope>NUCLEOTIDE SEQUENCE</scope>
    <source>
        <strain evidence="1">JEL0318</strain>
    </source>
</reference>
<name>A0AAD5S3D6_9FUNG</name>
<dbReference type="Pfam" id="PF12689">
    <property type="entry name" value="Acid_PPase"/>
    <property type="match status" value="1"/>
</dbReference>
<dbReference type="Gene3D" id="3.40.50.1000">
    <property type="entry name" value="HAD superfamily/HAD-like"/>
    <property type="match status" value="1"/>
</dbReference>
<proteinExistence type="predicted"/>
<dbReference type="PANTHER" id="PTHR17901">
    <property type="entry name" value="MAGNESIUM-DEPENDENT PHOSPHATASE 1 MDP1"/>
    <property type="match status" value="1"/>
</dbReference>